<dbReference type="Proteomes" id="UP000237347">
    <property type="component" value="Unassembled WGS sequence"/>
</dbReference>
<comment type="caution">
    <text evidence="1">The sequence shown here is derived from an EMBL/GenBank/DDBJ whole genome shotgun (WGS) entry which is preliminary data.</text>
</comment>
<sequence length="70" mass="7767">MGMLPVRVISSINSSATRSFKQYLEIVSSPVLVFAIQSLRTKPSGKVGREYKEGDYIPLFANIATLLFMV</sequence>
<accession>A0AAW0KQR8</accession>
<dbReference type="EMBL" id="PKMF04000253">
    <property type="protein sequence ID" value="KAK7840869.1"/>
    <property type="molecule type" value="Genomic_DNA"/>
</dbReference>
<evidence type="ECO:0000313" key="1">
    <source>
        <dbReference type="EMBL" id="KAK7840869.1"/>
    </source>
</evidence>
<keyword evidence="2" id="KW-1185">Reference proteome</keyword>
<name>A0AAW0KQR8_QUESU</name>
<gene>
    <name evidence="1" type="ORF">CFP56_016155</name>
</gene>
<evidence type="ECO:0000313" key="2">
    <source>
        <dbReference type="Proteomes" id="UP000237347"/>
    </source>
</evidence>
<protein>
    <submittedName>
        <fullName evidence="1">Uncharacterized protein</fullName>
    </submittedName>
</protein>
<dbReference type="AlphaFoldDB" id="A0AAW0KQR8"/>
<organism evidence="1 2">
    <name type="scientific">Quercus suber</name>
    <name type="common">Cork oak</name>
    <dbReference type="NCBI Taxonomy" id="58331"/>
    <lineage>
        <taxon>Eukaryota</taxon>
        <taxon>Viridiplantae</taxon>
        <taxon>Streptophyta</taxon>
        <taxon>Embryophyta</taxon>
        <taxon>Tracheophyta</taxon>
        <taxon>Spermatophyta</taxon>
        <taxon>Magnoliopsida</taxon>
        <taxon>eudicotyledons</taxon>
        <taxon>Gunneridae</taxon>
        <taxon>Pentapetalae</taxon>
        <taxon>rosids</taxon>
        <taxon>fabids</taxon>
        <taxon>Fagales</taxon>
        <taxon>Fagaceae</taxon>
        <taxon>Quercus</taxon>
    </lineage>
</organism>
<reference evidence="1 2" key="1">
    <citation type="journal article" date="2018" name="Sci. Data">
        <title>The draft genome sequence of cork oak.</title>
        <authorList>
            <person name="Ramos A.M."/>
            <person name="Usie A."/>
            <person name="Barbosa P."/>
            <person name="Barros P.M."/>
            <person name="Capote T."/>
            <person name="Chaves I."/>
            <person name="Simoes F."/>
            <person name="Abreu I."/>
            <person name="Carrasquinho I."/>
            <person name="Faro C."/>
            <person name="Guimaraes J.B."/>
            <person name="Mendonca D."/>
            <person name="Nobrega F."/>
            <person name="Rodrigues L."/>
            <person name="Saibo N.J.M."/>
            <person name="Varela M.C."/>
            <person name="Egas C."/>
            <person name="Matos J."/>
            <person name="Miguel C.M."/>
            <person name="Oliveira M.M."/>
            <person name="Ricardo C.P."/>
            <person name="Goncalves S."/>
        </authorList>
    </citation>
    <scope>NUCLEOTIDE SEQUENCE [LARGE SCALE GENOMIC DNA]</scope>
    <source>
        <strain evidence="2">cv. HL8</strain>
    </source>
</reference>
<proteinExistence type="predicted"/>